<dbReference type="EMBL" id="JADIIL010000029">
    <property type="protein sequence ID" value="MBF4475372.1"/>
    <property type="molecule type" value="Genomic_DNA"/>
</dbReference>
<evidence type="ECO:0000313" key="6">
    <source>
        <dbReference type="Proteomes" id="UP000062768"/>
    </source>
</evidence>
<evidence type="ECO:0000313" key="4">
    <source>
        <dbReference type="EMBL" id="MBF4475372.1"/>
    </source>
</evidence>
<dbReference type="EMBL" id="CP006933">
    <property type="protein sequence ID" value="AIS32632.1"/>
    <property type="molecule type" value="Genomic_DNA"/>
</dbReference>
<dbReference type="KEGG" id="mfc:BRM9_1824"/>
<proteinExistence type="predicted"/>
<reference evidence="4" key="4">
    <citation type="submission" date="2020-10" db="EMBL/GenBank/DDBJ databases">
        <title>Dehalococcoides mccartyi of a TCE/Cr reducing biochatode.</title>
        <authorList>
            <person name="Matturro B."/>
        </authorList>
    </citation>
    <scope>NUCLEOTIDE SEQUENCE</scope>
    <source>
        <strain evidence="4">Bin2</strain>
    </source>
</reference>
<dbReference type="EMBL" id="LN734822">
    <property type="protein sequence ID" value="CEL24179.1"/>
    <property type="molecule type" value="Genomic_DNA"/>
</dbReference>
<dbReference type="KEGG" id="mfi:DSM1535_0007"/>
<organism evidence="1 5">
    <name type="scientific">Methanobacterium formicicum</name>
    <dbReference type="NCBI Taxonomy" id="2162"/>
    <lineage>
        <taxon>Archaea</taxon>
        <taxon>Methanobacteriati</taxon>
        <taxon>Methanobacteriota</taxon>
        <taxon>Methanomada group</taxon>
        <taxon>Methanobacteria</taxon>
        <taxon>Methanobacteriales</taxon>
        <taxon>Methanobacteriaceae</taxon>
        <taxon>Methanobacterium</taxon>
    </lineage>
</organism>
<evidence type="ECO:0000313" key="1">
    <source>
        <dbReference type="EMBL" id="AIS32632.1"/>
    </source>
</evidence>
<reference evidence="3" key="3">
    <citation type="submission" date="2014-09" db="EMBL/GenBank/DDBJ databases">
        <authorList>
            <person name="Bishop-Lilly K.A."/>
            <person name="Broomall S.M."/>
            <person name="Chain P.S."/>
            <person name="Chertkov O."/>
            <person name="Coyne S.R."/>
            <person name="Daligault H.E."/>
            <person name="Davenport K.W."/>
            <person name="Erkkila T."/>
            <person name="Frey K.G."/>
            <person name="Gibbons H.S."/>
            <person name="Gu W."/>
            <person name="Jaissle J."/>
            <person name="Johnson S.L."/>
            <person name="Koroleva G.I."/>
            <person name="Ladner J.T."/>
            <person name="Lo C.-C."/>
            <person name="Minogue T.D."/>
            <person name="Munk C."/>
            <person name="Palacios G.F."/>
            <person name="Redden C.L."/>
            <person name="Rosenzweig C.N."/>
            <person name="Scholz M.B."/>
            <person name="Teshima H."/>
            <person name="Xu Y."/>
        </authorList>
    </citation>
    <scope>NUCLEOTIDE SEQUENCE</scope>
    <source>
        <strain evidence="3">Mb9</strain>
    </source>
</reference>
<keyword evidence="6" id="KW-1185">Reference proteome</keyword>
<reference evidence="1" key="1">
    <citation type="submission" date="2013-12" db="EMBL/GenBank/DDBJ databases">
        <title>The complete genome sequence of Methanobacterium sp. BRM9.</title>
        <authorList>
            <consortium name="Pastoral Greenhouse Gas Research Consortium"/>
            <person name="Kelly W.J."/>
            <person name="Leahy S.C."/>
            <person name="Perry R."/>
            <person name="Li D."/>
            <person name="Altermann E."/>
            <person name="Lambie S.C."/>
            <person name="Attwood G.T."/>
        </authorList>
    </citation>
    <scope>NUCLEOTIDE SEQUENCE [LARGE SCALE GENOMIC DNA]</scope>
    <source>
        <strain evidence="1">BRM9</strain>
    </source>
</reference>
<sequence length="78" mass="9294">MENIENKENVSTEEIFSDIKRDYPDVERLVMEDEDSTVFCIYAPDDVLWKIFEDWMELVSSIEFNAGTDEEHYLRVIP</sequence>
<dbReference type="Proteomes" id="UP000029661">
    <property type="component" value="Chromosome"/>
</dbReference>
<gene>
    <name evidence="1" type="ORF">BRM9_1824</name>
    <name evidence="2" type="ORF">DSM1535_0007</name>
    <name evidence="4" type="ORF">ISP06_07875</name>
    <name evidence="3" type="ORF">MB9_0532</name>
</gene>
<dbReference type="OrthoDB" id="68942at2157"/>
<dbReference type="PATRIC" id="fig|2162.10.peg.553"/>
<dbReference type="RefSeq" id="WP_048071733.1">
    <property type="nucleotide sequence ID" value="NZ_CP006933.1"/>
</dbReference>
<dbReference type="Proteomes" id="UP000606900">
    <property type="component" value="Unassembled WGS sequence"/>
</dbReference>
<dbReference type="AlphaFoldDB" id="A0A089ZEX0"/>
<dbReference type="GeneID" id="26738789"/>
<dbReference type="Proteomes" id="UP000062768">
    <property type="component" value="Chromosome I"/>
</dbReference>
<name>A0A089ZEX0_METFO</name>
<evidence type="ECO:0000313" key="5">
    <source>
        <dbReference type="Proteomes" id="UP000029661"/>
    </source>
</evidence>
<dbReference type="EMBL" id="LN515531">
    <property type="protein sequence ID" value="CEA12373.1"/>
    <property type="molecule type" value="Genomic_DNA"/>
</dbReference>
<evidence type="ECO:0000313" key="2">
    <source>
        <dbReference type="EMBL" id="CEA12373.1"/>
    </source>
</evidence>
<reference evidence="2" key="2">
    <citation type="submission" date="2014-08" db="EMBL/GenBank/DDBJ databases">
        <authorList>
            <person name="Wibberg D."/>
        </authorList>
    </citation>
    <scope>NUCLEOTIDE SEQUENCE</scope>
</reference>
<protein>
    <submittedName>
        <fullName evidence="1">Uncharacterized protein</fullName>
    </submittedName>
</protein>
<accession>A0A089ZEX0</accession>
<evidence type="ECO:0000313" key="3">
    <source>
        <dbReference type="EMBL" id="CEL24179.1"/>
    </source>
</evidence>